<dbReference type="OrthoDB" id="5632at2759"/>
<dbReference type="SUPFAM" id="SSF52799">
    <property type="entry name" value="(Phosphotyrosine protein) phosphatases II"/>
    <property type="match status" value="1"/>
</dbReference>
<keyword evidence="7" id="KW-1185">Reference proteome</keyword>
<dbReference type="PROSITE" id="PS51181">
    <property type="entry name" value="PPASE_TENSIN"/>
    <property type="match status" value="1"/>
</dbReference>
<evidence type="ECO:0000259" key="4">
    <source>
        <dbReference type="PROSITE" id="PS50056"/>
    </source>
</evidence>
<dbReference type="GO" id="GO:0046856">
    <property type="term" value="P:phosphatidylinositol dephosphorylation"/>
    <property type="evidence" value="ECO:0007669"/>
    <property type="project" value="TreeGrafter"/>
</dbReference>
<dbReference type="Gene3D" id="3.90.190.10">
    <property type="entry name" value="Protein tyrosine phosphatase superfamily"/>
    <property type="match status" value="1"/>
</dbReference>
<evidence type="ECO:0000256" key="2">
    <source>
        <dbReference type="ARBA" id="ARBA00022801"/>
    </source>
</evidence>
<evidence type="ECO:0000259" key="5">
    <source>
        <dbReference type="PROSITE" id="PS51181"/>
    </source>
</evidence>
<evidence type="ECO:0000256" key="1">
    <source>
        <dbReference type="ARBA" id="ARBA00013015"/>
    </source>
</evidence>
<proteinExistence type="predicted"/>
<sequence>MGYPASGLEGLYRNRREDAQKFLNHRHGKNFWVFNFCPVKENSYPASVFDGRVSRYPFPDHHAPPLAILPLAAREMRAWLDGSSERVIVVHCKAGKGRSGTLACAYLLSLEGTPKPPRLERNYTAKEWAHVRADELMQAMPTDDISEDLSDKKLDGQPVDIITEPASSKRASIADSPAVIASPQPIRISTPPPPTTSLSGPLKQVLDLHTSQRMKTPASPDPSGKMKQGVSIPSQRRWLYYWSLLMAHQGPVDYWPLHPAPDASRPKVRITQIKIRMKEIVGVKMNLVRAANIVLERTQAAKAKADGSGHVWASLARYDDELVEELEGWERRTRNENGHMGRRQRGSEHGDGEDLTDLFGDERWDHGKMVRSFARMGALGESAVQREPSGKDGKITAYTLCALSDDNWIDIGSGVDNKENAEKAPVAKAAGSAPSETNSIADAASIQAINPDAGVVVDANREVRLKLYMGQVFMGWIWFIPAFHIPPALSLSSAPTKILLTRKEIDFPLGIGAALIDVEIAISSCSNSEEEIVQPPARQTSQESREGDGISEPAGFVATVEAATAAATVAGGLSEVVDAKQAAEVEMVR</sequence>
<dbReference type="InterPro" id="IPR000387">
    <property type="entry name" value="Tyr_Pase_dom"/>
</dbReference>
<dbReference type="PROSITE" id="PS00383">
    <property type="entry name" value="TYR_PHOSPHATASE_1"/>
    <property type="match status" value="1"/>
</dbReference>
<dbReference type="STRING" id="436010.A0A166DPI6"/>
<dbReference type="EMBL" id="KV417610">
    <property type="protein sequence ID" value="KZP14936.1"/>
    <property type="molecule type" value="Genomic_DNA"/>
</dbReference>
<evidence type="ECO:0000256" key="3">
    <source>
        <dbReference type="SAM" id="MobiDB-lite"/>
    </source>
</evidence>
<feature type="domain" description="Phosphatase tensin-type" evidence="5">
    <location>
        <begin position="1"/>
        <end position="249"/>
    </location>
</feature>
<dbReference type="InterPro" id="IPR016130">
    <property type="entry name" value="Tyr_Pase_AS"/>
</dbReference>
<feature type="domain" description="Tyrosine specific protein phosphatases" evidence="4">
    <location>
        <begin position="81"/>
        <end position="111"/>
    </location>
</feature>
<dbReference type="Pfam" id="PF22784">
    <property type="entry name" value="PTP-SAK"/>
    <property type="match status" value="1"/>
</dbReference>
<dbReference type="InterPro" id="IPR057023">
    <property type="entry name" value="PTP-SAK"/>
</dbReference>
<gene>
    <name evidence="6" type="ORF">FIBSPDRAFT_1048458</name>
</gene>
<accession>A0A166DPI6</accession>
<name>A0A166DPI6_9AGAM</name>
<dbReference type="PROSITE" id="PS50056">
    <property type="entry name" value="TYR_PHOSPHATASE_2"/>
    <property type="match status" value="1"/>
</dbReference>
<keyword evidence="2" id="KW-0378">Hydrolase</keyword>
<protein>
    <recommendedName>
        <fullName evidence="1">phosphatidylinositol-3,4,5-trisphosphate 3-phosphatase</fullName>
        <ecNumber evidence="1">3.1.3.67</ecNumber>
    </recommendedName>
</protein>
<dbReference type="PANTHER" id="PTHR12305">
    <property type="entry name" value="PHOSPHATASE WITH HOMOLOGY TO TENSIN"/>
    <property type="match status" value="1"/>
</dbReference>
<organism evidence="6 7">
    <name type="scientific">Athelia psychrophila</name>
    <dbReference type="NCBI Taxonomy" id="1759441"/>
    <lineage>
        <taxon>Eukaryota</taxon>
        <taxon>Fungi</taxon>
        <taxon>Dikarya</taxon>
        <taxon>Basidiomycota</taxon>
        <taxon>Agaricomycotina</taxon>
        <taxon>Agaricomycetes</taxon>
        <taxon>Agaricomycetidae</taxon>
        <taxon>Atheliales</taxon>
        <taxon>Atheliaceae</taxon>
        <taxon>Athelia</taxon>
    </lineage>
</organism>
<dbReference type="GO" id="GO:0005634">
    <property type="term" value="C:nucleus"/>
    <property type="evidence" value="ECO:0007669"/>
    <property type="project" value="TreeGrafter"/>
</dbReference>
<dbReference type="PANTHER" id="PTHR12305:SF81">
    <property type="entry name" value="PHOSPHATIDYLINOSITOL 3,4,5-TRISPHOSPHATE 3-PHOSPHATASE AND DUAL-SPECIFICITY PROTEIN PHOSPHATASE PTEN"/>
    <property type="match status" value="1"/>
</dbReference>
<evidence type="ECO:0000313" key="7">
    <source>
        <dbReference type="Proteomes" id="UP000076532"/>
    </source>
</evidence>
<dbReference type="InterPro" id="IPR029021">
    <property type="entry name" value="Prot-tyrosine_phosphatase-like"/>
</dbReference>
<dbReference type="GO" id="GO:0043491">
    <property type="term" value="P:phosphatidylinositol 3-kinase/protein kinase B signal transduction"/>
    <property type="evidence" value="ECO:0007669"/>
    <property type="project" value="TreeGrafter"/>
</dbReference>
<dbReference type="GO" id="GO:0004725">
    <property type="term" value="F:protein tyrosine phosphatase activity"/>
    <property type="evidence" value="ECO:0007669"/>
    <property type="project" value="TreeGrafter"/>
</dbReference>
<dbReference type="GO" id="GO:0016314">
    <property type="term" value="F:phosphatidylinositol-3,4,5-trisphosphate 3-phosphatase activity"/>
    <property type="evidence" value="ECO:0007669"/>
    <property type="project" value="UniProtKB-EC"/>
</dbReference>
<dbReference type="Proteomes" id="UP000076532">
    <property type="component" value="Unassembled WGS sequence"/>
</dbReference>
<dbReference type="EC" id="3.1.3.67" evidence="1"/>
<dbReference type="InterPro" id="IPR029023">
    <property type="entry name" value="Tensin_phosphatase"/>
</dbReference>
<dbReference type="InterPro" id="IPR051281">
    <property type="entry name" value="Dual-spec_lipid-protein_phosph"/>
</dbReference>
<feature type="region of interest" description="Disordered" evidence="3">
    <location>
        <begin position="529"/>
        <end position="551"/>
    </location>
</feature>
<evidence type="ECO:0000313" key="6">
    <source>
        <dbReference type="EMBL" id="KZP14936.1"/>
    </source>
</evidence>
<reference evidence="6 7" key="1">
    <citation type="journal article" date="2016" name="Mol. Biol. Evol.">
        <title>Comparative Genomics of Early-Diverging Mushroom-Forming Fungi Provides Insights into the Origins of Lignocellulose Decay Capabilities.</title>
        <authorList>
            <person name="Nagy L.G."/>
            <person name="Riley R."/>
            <person name="Tritt A."/>
            <person name="Adam C."/>
            <person name="Daum C."/>
            <person name="Floudas D."/>
            <person name="Sun H."/>
            <person name="Yadav J.S."/>
            <person name="Pangilinan J."/>
            <person name="Larsson K.H."/>
            <person name="Matsuura K."/>
            <person name="Barry K."/>
            <person name="Labutti K."/>
            <person name="Kuo R."/>
            <person name="Ohm R.A."/>
            <person name="Bhattacharya S.S."/>
            <person name="Shirouzu T."/>
            <person name="Yoshinaga Y."/>
            <person name="Martin F.M."/>
            <person name="Grigoriev I.V."/>
            <person name="Hibbett D.S."/>
        </authorList>
    </citation>
    <scope>NUCLEOTIDE SEQUENCE [LARGE SCALE GENOMIC DNA]</scope>
    <source>
        <strain evidence="6 7">CBS 109695</strain>
    </source>
</reference>
<dbReference type="AlphaFoldDB" id="A0A166DPI6"/>
<dbReference type="GO" id="GO:0048870">
    <property type="term" value="P:cell motility"/>
    <property type="evidence" value="ECO:0007669"/>
    <property type="project" value="TreeGrafter"/>
</dbReference>
<dbReference type="GO" id="GO:0042995">
    <property type="term" value="C:cell projection"/>
    <property type="evidence" value="ECO:0007669"/>
    <property type="project" value="TreeGrafter"/>
</dbReference>
<dbReference type="GO" id="GO:0005886">
    <property type="term" value="C:plasma membrane"/>
    <property type="evidence" value="ECO:0007669"/>
    <property type="project" value="TreeGrafter"/>
</dbReference>
<dbReference type="GO" id="GO:0051896">
    <property type="term" value="P:regulation of phosphatidylinositol 3-kinase/protein kinase B signal transduction"/>
    <property type="evidence" value="ECO:0007669"/>
    <property type="project" value="TreeGrafter"/>
</dbReference>
<dbReference type="GO" id="GO:0005829">
    <property type="term" value="C:cytosol"/>
    <property type="evidence" value="ECO:0007669"/>
    <property type="project" value="TreeGrafter"/>
</dbReference>